<keyword evidence="1" id="KW-0472">Membrane</keyword>
<dbReference type="Proteomes" id="UP000410492">
    <property type="component" value="Unassembled WGS sequence"/>
</dbReference>
<organism evidence="2 3">
    <name type="scientific">Callosobruchus maculatus</name>
    <name type="common">Southern cowpea weevil</name>
    <name type="synonym">Pulse bruchid</name>
    <dbReference type="NCBI Taxonomy" id="64391"/>
    <lineage>
        <taxon>Eukaryota</taxon>
        <taxon>Metazoa</taxon>
        <taxon>Ecdysozoa</taxon>
        <taxon>Arthropoda</taxon>
        <taxon>Hexapoda</taxon>
        <taxon>Insecta</taxon>
        <taxon>Pterygota</taxon>
        <taxon>Neoptera</taxon>
        <taxon>Endopterygota</taxon>
        <taxon>Coleoptera</taxon>
        <taxon>Polyphaga</taxon>
        <taxon>Cucujiformia</taxon>
        <taxon>Chrysomeloidea</taxon>
        <taxon>Chrysomelidae</taxon>
        <taxon>Bruchinae</taxon>
        <taxon>Bruchini</taxon>
        <taxon>Callosobruchus</taxon>
    </lineage>
</organism>
<dbReference type="OrthoDB" id="10333907at2759"/>
<keyword evidence="1" id="KW-1133">Transmembrane helix</keyword>
<gene>
    <name evidence="2" type="ORF">CALMAC_LOCUS11348</name>
</gene>
<feature type="transmembrane region" description="Helical" evidence="1">
    <location>
        <begin position="12"/>
        <end position="33"/>
    </location>
</feature>
<protein>
    <submittedName>
        <fullName evidence="2">Uncharacterized protein</fullName>
    </submittedName>
</protein>
<sequence length="96" mass="11230">MACTSFFAIHTVVETLYFSKIIIISKVSMYIILPVHFPFIYFDLAYNTSYILNFILCEKNRHFKGIDIHYTSSPLFTLCTLLETVSLLQTQLYRCT</sequence>
<name>A0A653CRX3_CALMS</name>
<keyword evidence="1" id="KW-0812">Transmembrane</keyword>
<dbReference type="AlphaFoldDB" id="A0A653CRX3"/>
<accession>A0A653CRX3</accession>
<evidence type="ECO:0000313" key="2">
    <source>
        <dbReference type="EMBL" id="VEN50681.1"/>
    </source>
</evidence>
<reference evidence="2 3" key="1">
    <citation type="submission" date="2019-01" db="EMBL/GenBank/DDBJ databases">
        <authorList>
            <person name="Sayadi A."/>
        </authorList>
    </citation>
    <scope>NUCLEOTIDE SEQUENCE [LARGE SCALE GENOMIC DNA]</scope>
</reference>
<dbReference type="EMBL" id="CAACVG010008662">
    <property type="protein sequence ID" value="VEN50681.1"/>
    <property type="molecule type" value="Genomic_DNA"/>
</dbReference>
<evidence type="ECO:0000313" key="3">
    <source>
        <dbReference type="Proteomes" id="UP000410492"/>
    </source>
</evidence>
<proteinExistence type="predicted"/>
<evidence type="ECO:0000256" key="1">
    <source>
        <dbReference type="SAM" id="Phobius"/>
    </source>
</evidence>
<keyword evidence="3" id="KW-1185">Reference proteome</keyword>